<feature type="transmembrane region" description="Helical" evidence="1">
    <location>
        <begin position="186"/>
        <end position="205"/>
    </location>
</feature>
<dbReference type="Pfam" id="PF12412">
    <property type="entry name" value="DUF3667"/>
    <property type="match status" value="1"/>
</dbReference>
<keyword evidence="3" id="KW-1185">Reference proteome</keyword>
<feature type="transmembrane region" description="Helical" evidence="1">
    <location>
        <begin position="126"/>
        <end position="145"/>
    </location>
</feature>
<evidence type="ECO:0000313" key="3">
    <source>
        <dbReference type="Proteomes" id="UP001430919"/>
    </source>
</evidence>
<comment type="caution">
    <text evidence="2">The sequence shown here is derived from an EMBL/GenBank/DDBJ whole genome shotgun (WGS) entry which is preliminary data.</text>
</comment>
<evidence type="ECO:0000256" key="1">
    <source>
        <dbReference type="SAM" id="Phobius"/>
    </source>
</evidence>
<keyword evidence="1" id="KW-1133">Transmembrane helix</keyword>
<gene>
    <name evidence="2" type="ORF">LNQ49_05655</name>
</gene>
<dbReference type="InterPro" id="IPR022134">
    <property type="entry name" value="DUF3667"/>
</dbReference>
<proteinExistence type="predicted"/>
<sequence length="245" mass="28645">MNVICKNCKQHFKGHYCSNCGQPAETHKLDFHFLMHDIQHGLMHFDKGVLYSARQLFTRPGDSIRDFIEGKRIKHFKPISLVVILATLYGFLYHYFHINPIIDTSGDETDAVFNFKNVNEWMATHFSWLTLATIPLYTLGTYIAFKKQGYNYIEYFILNTFKASQRLFAHLALFPLLYYFNGTPHIKTVIGSLYVLDVILIYWTNMQFFNKLTKTKAFLLSVLSHFIFLISFFIILVIIALILDN</sequence>
<protein>
    <submittedName>
        <fullName evidence="2">DUF3667 domain-containing protein</fullName>
    </submittedName>
</protein>
<dbReference type="Proteomes" id="UP001430919">
    <property type="component" value="Unassembled WGS sequence"/>
</dbReference>
<organism evidence="2 3">
    <name type="scientific">Flavobacterium pisciphilum</name>
    <dbReference type="NCBI Taxonomy" id="2893755"/>
    <lineage>
        <taxon>Bacteria</taxon>
        <taxon>Pseudomonadati</taxon>
        <taxon>Bacteroidota</taxon>
        <taxon>Flavobacteriia</taxon>
        <taxon>Flavobacteriales</taxon>
        <taxon>Flavobacteriaceae</taxon>
        <taxon>Flavobacterium</taxon>
    </lineage>
</organism>
<evidence type="ECO:0000313" key="2">
    <source>
        <dbReference type="EMBL" id="MCC9071080.1"/>
    </source>
</evidence>
<feature type="transmembrane region" description="Helical" evidence="1">
    <location>
        <begin position="217"/>
        <end position="243"/>
    </location>
</feature>
<name>A0ABS8MQN8_9FLAO</name>
<dbReference type="RefSeq" id="WP_229987710.1">
    <property type="nucleotide sequence ID" value="NZ_JAJJMO010000001.1"/>
</dbReference>
<accession>A0ABS8MQN8</accession>
<keyword evidence="1" id="KW-0812">Transmembrane</keyword>
<feature type="transmembrane region" description="Helical" evidence="1">
    <location>
        <begin position="79"/>
        <end position="96"/>
    </location>
</feature>
<dbReference type="EMBL" id="JAJJMO010000001">
    <property type="protein sequence ID" value="MCC9071080.1"/>
    <property type="molecule type" value="Genomic_DNA"/>
</dbReference>
<keyword evidence="1" id="KW-0472">Membrane</keyword>
<reference evidence="2" key="1">
    <citation type="submission" date="2021-11" db="EMBL/GenBank/DDBJ databases">
        <title>Description of novel Flavobacterium species.</title>
        <authorList>
            <person name="Saticioglu I.B."/>
            <person name="Ay H."/>
            <person name="Altun S."/>
            <person name="Duman M."/>
        </authorList>
    </citation>
    <scope>NUCLEOTIDE SEQUENCE</scope>
    <source>
        <strain evidence="2">F-65</strain>
    </source>
</reference>